<keyword evidence="5 9" id="KW-0378">Hydrolase</keyword>
<keyword evidence="6" id="KW-0106">Calcium</keyword>
<keyword evidence="3" id="KW-0479">Metal-binding</keyword>
<evidence type="ECO:0000256" key="8">
    <source>
        <dbReference type="SAM" id="SignalP"/>
    </source>
</evidence>
<dbReference type="Proteomes" id="UP000270261">
    <property type="component" value="Unassembled WGS sequence"/>
</dbReference>
<reference evidence="9 10" key="1">
    <citation type="submission" date="2018-11" db="EMBL/GenBank/DDBJ databases">
        <title>Genome sequencing of Lautropia sp. KCOM 2505 (= ChDC F240).</title>
        <authorList>
            <person name="Kook J.-K."/>
            <person name="Park S.-N."/>
            <person name="Lim Y.K."/>
        </authorList>
    </citation>
    <scope>NUCLEOTIDE SEQUENCE [LARGE SCALE GENOMIC DNA]</scope>
    <source>
        <strain evidence="9 10">KCOM 2505</strain>
    </source>
</reference>
<accession>A0A426FLQ9</accession>
<dbReference type="InterPro" id="IPR029058">
    <property type="entry name" value="AB_hydrolase_fold"/>
</dbReference>
<evidence type="ECO:0000256" key="5">
    <source>
        <dbReference type="ARBA" id="ARBA00022801"/>
    </source>
</evidence>
<dbReference type="GO" id="GO:0052689">
    <property type="term" value="F:carboxylic ester hydrolase activity"/>
    <property type="evidence" value="ECO:0007669"/>
    <property type="project" value="UniProtKB-KW"/>
</dbReference>
<protein>
    <submittedName>
        <fullName evidence="9">Tannase/feruloyl esterase family alpha/beta hydrolase</fullName>
    </submittedName>
</protein>
<dbReference type="PANTHER" id="PTHR33938:SF15">
    <property type="entry name" value="FERULOYL ESTERASE B-RELATED"/>
    <property type="match status" value="1"/>
</dbReference>
<comment type="similarity">
    <text evidence="1">Belongs to the tannase family.</text>
</comment>
<organism evidence="9 10">
    <name type="scientific">Lautropia dentalis</name>
    <dbReference type="NCBI Taxonomy" id="2490857"/>
    <lineage>
        <taxon>Bacteria</taxon>
        <taxon>Pseudomonadati</taxon>
        <taxon>Pseudomonadota</taxon>
        <taxon>Betaproteobacteria</taxon>
        <taxon>Burkholderiales</taxon>
        <taxon>Burkholderiaceae</taxon>
        <taxon>Lautropia</taxon>
    </lineage>
</organism>
<proteinExistence type="inferred from homology"/>
<gene>
    <name evidence="9" type="ORF">EHV23_09465</name>
</gene>
<feature type="chain" id="PRO_5019044062" evidence="8">
    <location>
        <begin position="27"/>
        <end position="543"/>
    </location>
</feature>
<evidence type="ECO:0000313" key="9">
    <source>
        <dbReference type="EMBL" id="RRN43649.1"/>
    </source>
</evidence>
<dbReference type="GO" id="GO:0046872">
    <property type="term" value="F:metal ion binding"/>
    <property type="evidence" value="ECO:0007669"/>
    <property type="project" value="UniProtKB-KW"/>
</dbReference>
<keyword evidence="10" id="KW-1185">Reference proteome</keyword>
<dbReference type="RefSeq" id="WP_125095854.1">
    <property type="nucleotide sequence ID" value="NZ_RRUE01000002.1"/>
</dbReference>
<dbReference type="AlphaFoldDB" id="A0A426FLQ9"/>
<evidence type="ECO:0000256" key="6">
    <source>
        <dbReference type="ARBA" id="ARBA00022837"/>
    </source>
</evidence>
<dbReference type="PANTHER" id="PTHR33938">
    <property type="entry name" value="FERULOYL ESTERASE B-RELATED"/>
    <property type="match status" value="1"/>
</dbReference>
<evidence type="ECO:0000256" key="3">
    <source>
        <dbReference type="ARBA" id="ARBA00022723"/>
    </source>
</evidence>
<dbReference type="EMBL" id="RRUE01000002">
    <property type="protein sequence ID" value="RRN43649.1"/>
    <property type="molecule type" value="Genomic_DNA"/>
</dbReference>
<dbReference type="InterPro" id="IPR011118">
    <property type="entry name" value="Tannase/feruloyl_esterase"/>
</dbReference>
<keyword evidence="4 8" id="KW-0732">Signal</keyword>
<keyword evidence="2" id="KW-0719">Serine esterase</keyword>
<evidence type="ECO:0000256" key="7">
    <source>
        <dbReference type="ARBA" id="ARBA00023157"/>
    </source>
</evidence>
<sequence length="543" mass="58467">MKSTPLYATLASGALLLGTPFTQVLAADADPAQQCAALRDVPLYHTTLTRAEWVADGTIAADPNSAFTGTTVRDMKAGPHCLVQGEIEPRTGVDGKHYGINFQLRLPKDWNGKFLFQGGGGANGFVAPALGSIPVQASSATPALLRGYAVVSMDSGHQGTTPNLPAVFDVAFAADQQARLDYAYAAIGKVTERAKQLVQANYRSAPKHSYYMGCSTGGRESMIAAQRYPNEFDGVVVGNAAFRLSRATLGATWTYQHLMAAAPKNAQGQKILANALSQKDLDAVVKGVLKRCDAKDGVADGIVNAWESCDFKPEMVQKEIGAKKVALLKAIFGGAKNSRGEALYAGFPFDTALTETSWREWWLGTDASVPVNTSNNILSIPLLTNYFMQPYSTTRDPLKFDFDRDVASTLNTRGLNDGDSPNLKTFKANGGRMIIFDGVSDPIFSAFDQRDWYRAMHETTGDAQSFARLFIVPGMTHCGGGRALDDFDPLTALEQWREEGKAPAHLLAKGEAFPGKSQPICAYPTVTTYVGGDVNRPESYACK</sequence>
<keyword evidence="7" id="KW-1015">Disulfide bond</keyword>
<evidence type="ECO:0000256" key="1">
    <source>
        <dbReference type="ARBA" id="ARBA00006249"/>
    </source>
</evidence>
<dbReference type="SUPFAM" id="SSF53474">
    <property type="entry name" value="alpha/beta-Hydrolases"/>
    <property type="match status" value="1"/>
</dbReference>
<dbReference type="Pfam" id="PF07519">
    <property type="entry name" value="Tannase"/>
    <property type="match status" value="1"/>
</dbReference>
<comment type="caution">
    <text evidence="9">The sequence shown here is derived from an EMBL/GenBank/DDBJ whole genome shotgun (WGS) entry which is preliminary data.</text>
</comment>
<evidence type="ECO:0000256" key="4">
    <source>
        <dbReference type="ARBA" id="ARBA00022729"/>
    </source>
</evidence>
<evidence type="ECO:0000313" key="10">
    <source>
        <dbReference type="Proteomes" id="UP000270261"/>
    </source>
</evidence>
<dbReference type="OrthoDB" id="7062032at2"/>
<evidence type="ECO:0000256" key="2">
    <source>
        <dbReference type="ARBA" id="ARBA00022487"/>
    </source>
</evidence>
<name>A0A426FLQ9_9BURK</name>
<feature type="signal peptide" evidence="8">
    <location>
        <begin position="1"/>
        <end position="26"/>
    </location>
</feature>
<dbReference type="Gene3D" id="3.40.50.1820">
    <property type="entry name" value="alpha/beta hydrolase"/>
    <property type="match status" value="1"/>
</dbReference>